<evidence type="ECO:0000313" key="3">
    <source>
        <dbReference type="Proteomes" id="UP000733744"/>
    </source>
</evidence>
<organism evidence="2 3">
    <name type="scientific">Candidatus Methylobacter oryzae</name>
    <dbReference type="NCBI Taxonomy" id="2497749"/>
    <lineage>
        <taxon>Bacteria</taxon>
        <taxon>Pseudomonadati</taxon>
        <taxon>Pseudomonadota</taxon>
        <taxon>Gammaproteobacteria</taxon>
        <taxon>Methylococcales</taxon>
        <taxon>Methylococcaceae</taxon>
        <taxon>Methylobacter</taxon>
    </lineage>
</organism>
<accession>A0ABY3C8B2</accession>
<keyword evidence="3" id="KW-1185">Reference proteome</keyword>
<evidence type="ECO:0000313" key="2">
    <source>
        <dbReference type="EMBL" id="TRW89930.1"/>
    </source>
</evidence>
<feature type="region of interest" description="Disordered" evidence="1">
    <location>
        <begin position="1"/>
        <end position="48"/>
    </location>
</feature>
<protein>
    <submittedName>
        <fullName evidence="2">Uncharacterized protein</fullName>
    </submittedName>
</protein>
<dbReference type="EMBL" id="RYFG02000120">
    <property type="protein sequence ID" value="TRW89930.1"/>
    <property type="molecule type" value="Genomic_DNA"/>
</dbReference>
<name>A0ABY3C8B2_9GAMM</name>
<reference evidence="2 3" key="1">
    <citation type="journal article" date="2019" name="Antonie Van Leeuwenhoek">
        <title>Description of 'Ca. Methylobacter oryzae' KRF1, a novel species from the environmentally important Methylobacter clade 2.</title>
        <authorList>
            <person name="Khatri K."/>
            <person name="Mohite J.A."/>
            <person name="Pandit P.S."/>
            <person name="Bahulikar R."/>
            <person name="Rahalkar M.C."/>
        </authorList>
    </citation>
    <scope>NUCLEOTIDE SEQUENCE [LARGE SCALE GENOMIC DNA]</scope>
    <source>
        <strain evidence="2 3">KRF1</strain>
    </source>
</reference>
<dbReference type="RefSeq" id="WP_127026967.1">
    <property type="nucleotide sequence ID" value="NZ_RYFG02000120.1"/>
</dbReference>
<gene>
    <name evidence="2" type="ORF">EKO24_020110</name>
</gene>
<dbReference type="Proteomes" id="UP000733744">
    <property type="component" value="Unassembled WGS sequence"/>
</dbReference>
<feature type="compositionally biased region" description="Polar residues" evidence="1">
    <location>
        <begin position="1"/>
        <end position="45"/>
    </location>
</feature>
<proteinExistence type="predicted"/>
<evidence type="ECO:0000256" key="1">
    <source>
        <dbReference type="SAM" id="MobiDB-lite"/>
    </source>
</evidence>
<comment type="caution">
    <text evidence="2">The sequence shown here is derived from an EMBL/GenBank/DDBJ whole genome shotgun (WGS) entry which is preliminary data.</text>
</comment>
<sequence length="106" mass="11619">MKIHSSSLTFSPIGLNQKTGRNDSAQNKDPNELTDTQNKNTNKPSSPEEIKKALDTVAAVDLSGQDNLIKPTDSRTLRALSAYTQEFNALQQEQRAQLITGIDAYA</sequence>